<comment type="caution">
    <text evidence="3">The sequence shown here is derived from an EMBL/GenBank/DDBJ whole genome shotgun (WGS) entry which is preliminary data.</text>
</comment>
<feature type="domain" description="FAD dependent oxidoreductase" evidence="2">
    <location>
        <begin position="32"/>
        <end position="384"/>
    </location>
</feature>
<organism evidence="3 4">
    <name type="scientific">Siculibacillus lacustris</name>
    <dbReference type="NCBI Taxonomy" id="1549641"/>
    <lineage>
        <taxon>Bacteria</taxon>
        <taxon>Pseudomonadati</taxon>
        <taxon>Pseudomonadota</taxon>
        <taxon>Alphaproteobacteria</taxon>
        <taxon>Hyphomicrobiales</taxon>
        <taxon>Ancalomicrobiaceae</taxon>
        <taxon>Siculibacillus</taxon>
    </lineage>
</organism>
<dbReference type="GO" id="GO:0005737">
    <property type="term" value="C:cytoplasm"/>
    <property type="evidence" value="ECO:0007669"/>
    <property type="project" value="TreeGrafter"/>
</dbReference>
<proteinExistence type="predicted"/>
<evidence type="ECO:0000259" key="2">
    <source>
        <dbReference type="Pfam" id="PF01266"/>
    </source>
</evidence>
<name>A0A4Q9VKX3_9HYPH</name>
<dbReference type="InterPro" id="IPR006076">
    <property type="entry name" value="FAD-dep_OxRdtase"/>
</dbReference>
<reference evidence="3 4" key="1">
    <citation type="submission" date="2019-02" db="EMBL/GenBank/DDBJ databases">
        <title>Siculibacillus lacustris gen. nov., sp. nov., a new rosette-forming bacterium isolated from a freshwater crater lake (Lake St. Ana, Romania).</title>
        <authorList>
            <person name="Felfoldi T."/>
            <person name="Marton Z."/>
            <person name="Szabo A."/>
            <person name="Mentes A."/>
            <person name="Boka K."/>
            <person name="Marialigeti K."/>
            <person name="Mathe I."/>
            <person name="Koncz M."/>
            <person name="Schumann P."/>
            <person name="Toth E."/>
        </authorList>
    </citation>
    <scope>NUCLEOTIDE SEQUENCE [LARGE SCALE GENOMIC DNA]</scope>
    <source>
        <strain evidence="3 4">SA-279</strain>
    </source>
</reference>
<dbReference type="RefSeq" id="WP_131310465.1">
    <property type="nucleotide sequence ID" value="NZ_SJFN01000023.1"/>
</dbReference>
<dbReference type="SUPFAM" id="SSF51905">
    <property type="entry name" value="FAD/NAD(P)-binding domain"/>
    <property type="match status" value="1"/>
</dbReference>
<accession>A0A4Q9VKX3</accession>
<dbReference type="OrthoDB" id="9806601at2"/>
<dbReference type="Gene3D" id="3.30.9.10">
    <property type="entry name" value="D-Amino Acid Oxidase, subunit A, domain 2"/>
    <property type="match status" value="1"/>
</dbReference>
<keyword evidence="4" id="KW-1185">Reference proteome</keyword>
<evidence type="ECO:0000256" key="1">
    <source>
        <dbReference type="ARBA" id="ARBA00023002"/>
    </source>
</evidence>
<evidence type="ECO:0000313" key="4">
    <source>
        <dbReference type="Proteomes" id="UP000292781"/>
    </source>
</evidence>
<dbReference type="PRINTS" id="PR00420">
    <property type="entry name" value="RNGMNOXGNASE"/>
</dbReference>
<dbReference type="AlphaFoldDB" id="A0A4Q9VKX3"/>
<protein>
    <submittedName>
        <fullName evidence="3">FAD-binding oxidoreductase</fullName>
    </submittedName>
</protein>
<dbReference type="EMBL" id="SJFN01000023">
    <property type="protein sequence ID" value="TBW35981.1"/>
    <property type="molecule type" value="Genomic_DNA"/>
</dbReference>
<dbReference type="PANTHER" id="PTHR13847">
    <property type="entry name" value="SARCOSINE DEHYDROGENASE-RELATED"/>
    <property type="match status" value="1"/>
</dbReference>
<dbReference type="InterPro" id="IPR036188">
    <property type="entry name" value="FAD/NAD-bd_sf"/>
</dbReference>
<evidence type="ECO:0000313" key="3">
    <source>
        <dbReference type="EMBL" id="TBW35981.1"/>
    </source>
</evidence>
<keyword evidence="1" id="KW-0560">Oxidoreductase</keyword>
<dbReference type="Pfam" id="PF01266">
    <property type="entry name" value="DAO"/>
    <property type="match status" value="1"/>
</dbReference>
<dbReference type="Proteomes" id="UP000292781">
    <property type="component" value="Unassembled WGS sequence"/>
</dbReference>
<dbReference type="PANTHER" id="PTHR13847:SF281">
    <property type="entry name" value="FAD DEPENDENT OXIDOREDUCTASE DOMAIN-CONTAINING PROTEIN"/>
    <property type="match status" value="1"/>
</dbReference>
<dbReference type="Gene3D" id="3.50.50.60">
    <property type="entry name" value="FAD/NAD(P)-binding domain"/>
    <property type="match status" value="1"/>
</dbReference>
<dbReference type="GO" id="GO:0016491">
    <property type="term" value="F:oxidoreductase activity"/>
    <property type="evidence" value="ECO:0007669"/>
    <property type="project" value="UniProtKB-KW"/>
</dbReference>
<gene>
    <name evidence="3" type="ORF">EYW49_15325</name>
</gene>
<sequence length="428" mass="45739">MPIDRPHAPSVYAANAEASPARPALAADVTADVCVVGAGYTGLSAALHLAARGRSVRIVEAHRVGWGASGRNGGQVHNGQRLDQPTLEKWFGEPRARELLDLADAAVATVKDLIAEHAIACDWRDGLIHALHKRRFVEPTRRELDAFERRYGARDLDFLEAPALAAAIGTDVYHGGWRDGRAGHLNPLAYAEGLARVAEAAGTVIHEGTRAVGVAAIPGGGWRVTTGAGSITCGDVVIAADGHLDGLDPEIAAHVLPIQTFMLATEPLGDRAATLIPGGEGVADSRFVVHYWRLDAEGRLIFGGGERYGRSPPRDVVAFVRGHMLKIYPQLADVGIDHAWGGTVAVTMNRLPFVRRLQPGYYTAAGYSGHGIAIATFAGRLIAEAIDGDTTRFDVMASLPARKFPGGPHLRWPTLVLAMTWYGLRDRL</sequence>